<feature type="transmembrane region" description="Helical" evidence="11">
    <location>
        <begin position="760"/>
        <end position="778"/>
    </location>
</feature>
<feature type="transmembrane region" description="Helical" evidence="11">
    <location>
        <begin position="298"/>
        <end position="316"/>
    </location>
</feature>
<dbReference type="PANTHER" id="PTHR43373">
    <property type="entry name" value="NA(+)/H(+) ANTIPORTER SUBUNIT"/>
    <property type="match status" value="1"/>
</dbReference>
<gene>
    <name evidence="17" type="ORF">DBV39_04645</name>
</gene>
<feature type="domain" description="NADH:quinone oxidoreductase/Mrp antiporter transmembrane" evidence="12">
    <location>
        <begin position="126"/>
        <end position="407"/>
    </location>
</feature>
<feature type="transmembrane region" description="Helical" evidence="11">
    <location>
        <begin position="655"/>
        <end position="673"/>
    </location>
</feature>
<evidence type="ECO:0000313" key="17">
    <source>
        <dbReference type="EMBL" id="AWB33120.1"/>
    </source>
</evidence>
<feature type="transmembrane region" description="Helical" evidence="11">
    <location>
        <begin position="109"/>
        <end position="127"/>
    </location>
</feature>
<sequence length="1023" mass="110150">MTLVLILALPFLGSLVAACLPENARKLESWLGGMIALTCAVLLASHFPSILDGEVSRASVAWMPEHGVNLSLRLDGFTWLFGMIITILGALISLYARYYMSPDDPVARFFAFFLAFMGSMLGVVMSGNLVQLAIFWELTSLSSFMLIAYWHHRIDARRGARMALTITGAGGLCLLAGMLMLGHVVGSYDLDDVYAAGDVIRNHEWYTAIVILVALGALTKSAQFPFHVWLPNAMAAPTPVSAYLHSATMVKAGVFLLTLLWPVLSGTPQWTLILGTAGAASLLLGAYAATFQTDMKGVLAYSTISHLGLITLLLGMNSTLALVAAVFHIINHATFKASLFMAAGIVDHETGTRDMQRLSGLARSMPITATLAVVAAAAMAGVPLLNGFISKEMFFAETVYASEHGMVGVGLPLLAVVAGALGVTYSLRFIRTVFFGKPAQDLPRAPHEPPLMMLIPSAILVLTCLVVGMLPGVLPGVFLHSAVDALLGDNAPVYSLSVWHGLNLPLLMSFVALVCGIAVFYLFRARQHSHPGKTPFIHRLNGEAVFEAIMEWLDRFSGFVLKWTQSPRLQVQLFILVLVTLLVAMLPLLRGEWLKPEVWTTPEPFFAMLWIGGVACAIGAAVRAKYHRPSALLLAGGAGLCTVITFAWLSAPDLALTQLTVEVVTMVLILLGLRWLPPRVPVEGEDETAIRNVVFAFLRRSRDFILAIAAGLGFTVIAYAIMTRPRPDGVSSFFVEQSIPLGGGANVVNVILVDFRAFDTFGEITVLAIVALTVYALLRRFRPPPETLQLPKARQFNVPDHTLSDRFGEPSTDALLPDGVMRIPSVLVRLLLPLAAMVSIYFLIRGHNLPGGGFVGGLIMATAIIIQYMVGGVIWVESRQNLHPQTLLGAGLLAAGSAAMLVWWVSKPFLSSVALDLALPLIGHVHLSSVLLFDIGVYTLVIGATVLMLIALAHQSIRVHRRTSNRVDNRGGRKNGLKASRNAGHGTGRKNADNNAQLLEDKAVFGSSATTTPGSTPDLKEGH</sequence>
<protein>
    <submittedName>
        <fullName evidence="17">Monovalent cation/H+ antiporter subunit A</fullName>
    </submittedName>
</protein>
<reference evidence="17 18" key="1">
    <citation type="submission" date="2018-04" db="EMBL/GenBank/DDBJ databases">
        <title>Bordetella sp. HZ20 isolated from seawater.</title>
        <authorList>
            <person name="Sun C."/>
        </authorList>
    </citation>
    <scope>NUCLEOTIDE SEQUENCE [LARGE SCALE GENOMIC DNA]</scope>
    <source>
        <strain evidence="17 18">HZ20</strain>
    </source>
</reference>
<keyword evidence="6 11" id="KW-1133">Transmembrane helix</keyword>
<organism evidence="17 18">
    <name type="scientific">Orrella marina</name>
    <dbReference type="NCBI Taxonomy" id="2163011"/>
    <lineage>
        <taxon>Bacteria</taxon>
        <taxon>Pseudomonadati</taxon>
        <taxon>Pseudomonadota</taxon>
        <taxon>Betaproteobacteria</taxon>
        <taxon>Burkholderiales</taxon>
        <taxon>Alcaligenaceae</taxon>
        <taxon>Orrella</taxon>
    </lineage>
</organism>
<keyword evidence="5 9" id="KW-0812">Transmembrane</keyword>
<dbReference type="OrthoDB" id="9811798at2"/>
<feature type="domain" description="MrpA C-terminal/MbhD" evidence="15">
    <location>
        <begin position="614"/>
        <end position="677"/>
    </location>
</feature>
<dbReference type="NCBIfam" id="NF009288">
    <property type="entry name" value="PRK12648.1"/>
    <property type="match status" value="1"/>
</dbReference>
<feature type="transmembrane region" description="Helical" evidence="11">
    <location>
        <begin position="409"/>
        <end position="430"/>
    </location>
</feature>
<feature type="domain" description="MrpA C-terminal/MbhE" evidence="16">
    <location>
        <begin position="698"/>
        <end position="794"/>
    </location>
</feature>
<dbReference type="InterPro" id="IPR025383">
    <property type="entry name" value="MrpA_C/MbhD"/>
</dbReference>
<feature type="transmembrane region" description="Helical" evidence="11">
    <location>
        <begin position="242"/>
        <end position="264"/>
    </location>
</feature>
<keyword evidence="4" id="KW-1003">Cell membrane</keyword>
<evidence type="ECO:0000256" key="1">
    <source>
        <dbReference type="ARBA" id="ARBA00004651"/>
    </source>
</evidence>
<feature type="transmembrane region" description="Helical" evidence="11">
    <location>
        <begin position="205"/>
        <end position="230"/>
    </location>
</feature>
<evidence type="ECO:0000256" key="7">
    <source>
        <dbReference type="ARBA" id="ARBA00023065"/>
    </source>
</evidence>
<feature type="transmembrane region" description="Helical" evidence="11">
    <location>
        <begin position="498"/>
        <end position="523"/>
    </location>
</feature>
<evidence type="ECO:0000259" key="15">
    <source>
        <dbReference type="Pfam" id="PF13244"/>
    </source>
</evidence>
<evidence type="ECO:0000256" key="9">
    <source>
        <dbReference type="RuleBase" id="RU000320"/>
    </source>
</evidence>
<dbReference type="InterPro" id="IPR001750">
    <property type="entry name" value="ND/Mrp_TM"/>
</dbReference>
<keyword evidence="8 11" id="KW-0472">Membrane</keyword>
<feature type="transmembrane region" description="Helical" evidence="11">
    <location>
        <begin position="133"/>
        <end position="150"/>
    </location>
</feature>
<feature type="transmembrane region" description="Helical" evidence="11">
    <location>
        <begin position="925"/>
        <end position="952"/>
    </location>
</feature>
<evidence type="ECO:0000259" key="14">
    <source>
        <dbReference type="Pfam" id="PF04039"/>
    </source>
</evidence>
<dbReference type="Pfam" id="PF04039">
    <property type="entry name" value="MnhB"/>
    <property type="match status" value="1"/>
</dbReference>
<evidence type="ECO:0000256" key="10">
    <source>
        <dbReference type="SAM" id="MobiDB-lite"/>
    </source>
</evidence>
<evidence type="ECO:0000256" key="3">
    <source>
        <dbReference type="ARBA" id="ARBA00022449"/>
    </source>
</evidence>
<dbReference type="AlphaFoldDB" id="A0A2R4XH34"/>
<feature type="transmembrane region" description="Helical" evidence="11">
    <location>
        <begin position="367"/>
        <end position="389"/>
    </location>
</feature>
<comment type="subcellular location">
    <subcellularLocation>
        <location evidence="1">Cell membrane</location>
        <topology evidence="1">Multi-pass membrane protein</topology>
    </subcellularLocation>
    <subcellularLocation>
        <location evidence="9">Membrane</location>
        <topology evidence="9">Multi-pass membrane protein</topology>
    </subcellularLocation>
</comment>
<accession>A0A2R4XH34</accession>
<feature type="transmembrane region" description="Helical" evidence="11">
    <location>
        <begin position="631"/>
        <end position="649"/>
    </location>
</feature>
<keyword evidence="3" id="KW-0050">Antiport</keyword>
<evidence type="ECO:0000313" key="18">
    <source>
        <dbReference type="Proteomes" id="UP000244571"/>
    </source>
</evidence>
<dbReference type="GO" id="GO:0006811">
    <property type="term" value="P:monoatomic ion transport"/>
    <property type="evidence" value="ECO:0007669"/>
    <property type="project" value="UniProtKB-KW"/>
</dbReference>
<dbReference type="Pfam" id="PF20501">
    <property type="entry name" value="MbhE"/>
    <property type="match status" value="1"/>
</dbReference>
<dbReference type="GO" id="GO:0015297">
    <property type="term" value="F:antiporter activity"/>
    <property type="evidence" value="ECO:0007669"/>
    <property type="project" value="UniProtKB-KW"/>
</dbReference>
<keyword evidence="7" id="KW-0406">Ion transport</keyword>
<evidence type="ECO:0000259" key="16">
    <source>
        <dbReference type="Pfam" id="PF20501"/>
    </source>
</evidence>
<feature type="transmembrane region" description="Helical" evidence="11">
    <location>
        <begin position="571"/>
        <end position="589"/>
    </location>
</feature>
<evidence type="ECO:0000256" key="8">
    <source>
        <dbReference type="ARBA" id="ARBA00023136"/>
    </source>
</evidence>
<feature type="transmembrane region" description="Helical" evidence="11">
    <location>
        <begin position="704"/>
        <end position="722"/>
    </location>
</feature>
<dbReference type="GO" id="GO:0005886">
    <property type="term" value="C:plasma membrane"/>
    <property type="evidence" value="ECO:0007669"/>
    <property type="project" value="UniProtKB-SubCell"/>
</dbReference>
<feature type="transmembrane region" description="Helical" evidence="11">
    <location>
        <begin position="826"/>
        <end position="844"/>
    </location>
</feature>
<dbReference type="Pfam" id="PF13244">
    <property type="entry name" value="MbhD"/>
    <property type="match status" value="1"/>
</dbReference>
<feature type="domain" description="Na+/H+ antiporter MnhB subunit-related protein" evidence="14">
    <location>
        <begin position="823"/>
        <end position="946"/>
    </location>
</feature>
<feature type="transmembrane region" description="Helical" evidence="11">
    <location>
        <begin position="322"/>
        <end position="346"/>
    </location>
</feature>
<feature type="transmembrane region" description="Helical" evidence="11">
    <location>
        <begin position="451"/>
        <end position="478"/>
    </location>
</feature>
<evidence type="ECO:0000256" key="5">
    <source>
        <dbReference type="ARBA" id="ARBA00022692"/>
    </source>
</evidence>
<dbReference type="InterPro" id="IPR001516">
    <property type="entry name" value="Proton_antipo_N"/>
</dbReference>
<dbReference type="EMBL" id="CP028901">
    <property type="protein sequence ID" value="AWB33120.1"/>
    <property type="molecule type" value="Genomic_DNA"/>
</dbReference>
<keyword evidence="18" id="KW-1185">Reference proteome</keyword>
<feature type="transmembrane region" description="Helical" evidence="11">
    <location>
        <begin position="887"/>
        <end position="905"/>
    </location>
</feature>
<proteinExistence type="predicted"/>
<feature type="transmembrane region" description="Helical" evidence="11">
    <location>
        <begin position="605"/>
        <end position="624"/>
    </location>
</feature>
<dbReference type="InterPro" id="IPR046806">
    <property type="entry name" value="MrpA_C/MbhE"/>
</dbReference>
<dbReference type="Proteomes" id="UP000244571">
    <property type="component" value="Chromosome"/>
</dbReference>
<dbReference type="Pfam" id="PF00361">
    <property type="entry name" value="Proton_antipo_M"/>
    <property type="match status" value="1"/>
</dbReference>
<feature type="transmembrane region" description="Helical" evidence="11">
    <location>
        <begin position="270"/>
        <end position="291"/>
    </location>
</feature>
<evidence type="ECO:0000256" key="2">
    <source>
        <dbReference type="ARBA" id="ARBA00022448"/>
    </source>
</evidence>
<evidence type="ECO:0000256" key="11">
    <source>
        <dbReference type="SAM" id="Phobius"/>
    </source>
</evidence>
<keyword evidence="2" id="KW-0813">Transport</keyword>
<name>A0A2R4XH34_9BURK</name>
<feature type="region of interest" description="Disordered" evidence="10">
    <location>
        <begin position="962"/>
        <end position="993"/>
    </location>
</feature>
<feature type="domain" description="NADH-Ubiquinone oxidoreductase (complex I) chain 5 N-terminal" evidence="13">
    <location>
        <begin position="62"/>
        <end position="110"/>
    </location>
</feature>
<dbReference type="RefSeq" id="WP_108620549.1">
    <property type="nucleotide sequence ID" value="NZ_CP028901.1"/>
</dbReference>
<dbReference type="InterPro" id="IPR050616">
    <property type="entry name" value="CPA3_Na-H_Antiporter_A"/>
</dbReference>
<evidence type="ECO:0000256" key="6">
    <source>
        <dbReference type="ARBA" id="ARBA00022989"/>
    </source>
</evidence>
<dbReference type="PRINTS" id="PR01434">
    <property type="entry name" value="NADHDHGNASE5"/>
</dbReference>
<feature type="transmembrane region" description="Helical" evidence="11">
    <location>
        <begin position="856"/>
        <end position="875"/>
    </location>
</feature>
<dbReference type="KEGG" id="boz:DBV39_04645"/>
<dbReference type="Pfam" id="PF00662">
    <property type="entry name" value="Proton_antipo_N"/>
    <property type="match status" value="1"/>
</dbReference>
<dbReference type="PANTHER" id="PTHR43373:SF1">
    <property type="entry name" value="NA(+)_H(+) ANTIPORTER SUBUNIT A"/>
    <property type="match status" value="1"/>
</dbReference>
<evidence type="ECO:0000256" key="4">
    <source>
        <dbReference type="ARBA" id="ARBA00022475"/>
    </source>
</evidence>
<evidence type="ECO:0000259" key="13">
    <source>
        <dbReference type="Pfam" id="PF00662"/>
    </source>
</evidence>
<feature type="transmembrane region" description="Helical" evidence="11">
    <location>
        <begin position="162"/>
        <end position="185"/>
    </location>
</feature>
<feature type="transmembrane region" description="Helical" evidence="11">
    <location>
        <begin position="77"/>
        <end position="97"/>
    </location>
</feature>
<evidence type="ECO:0000259" key="12">
    <source>
        <dbReference type="Pfam" id="PF00361"/>
    </source>
</evidence>
<dbReference type="InterPro" id="IPR007182">
    <property type="entry name" value="MnhB"/>
</dbReference>